<reference evidence="2" key="1">
    <citation type="submission" date="2022-11" db="UniProtKB">
        <authorList>
            <consortium name="WormBaseParasite"/>
        </authorList>
    </citation>
    <scope>IDENTIFICATION</scope>
</reference>
<evidence type="ECO:0000313" key="1">
    <source>
        <dbReference type="Proteomes" id="UP000887579"/>
    </source>
</evidence>
<accession>A0AC34F201</accession>
<dbReference type="WBParaSite" id="ES5_v2.g11090.t1">
    <property type="protein sequence ID" value="ES5_v2.g11090.t1"/>
    <property type="gene ID" value="ES5_v2.g11090"/>
</dbReference>
<name>A0AC34F201_9BILA</name>
<protein>
    <submittedName>
        <fullName evidence="2">Uncharacterized protein</fullName>
    </submittedName>
</protein>
<organism evidence="1 2">
    <name type="scientific">Panagrolaimus sp. ES5</name>
    <dbReference type="NCBI Taxonomy" id="591445"/>
    <lineage>
        <taxon>Eukaryota</taxon>
        <taxon>Metazoa</taxon>
        <taxon>Ecdysozoa</taxon>
        <taxon>Nematoda</taxon>
        <taxon>Chromadorea</taxon>
        <taxon>Rhabditida</taxon>
        <taxon>Tylenchina</taxon>
        <taxon>Panagrolaimomorpha</taxon>
        <taxon>Panagrolaimoidea</taxon>
        <taxon>Panagrolaimidae</taxon>
        <taxon>Panagrolaimus</taxon>
    </lineage>
</organism>
<proteinExistence type="predicted"/>
<dbReference type="Proteomes" id="UP000887579">
    <property type="component" value="Unplaced"/>
</dbReference>
<sequence>MSILFKPPPAPSSDFPSDVLKWMKECAKAKMALKLMKCHKYFQHEKFQYFVVEDVSYDENEDEWTLDMSNDKRHVYEGLQNIPKMLWITDSIHLYGSISNLTSVIIPKIVVCDITHLHLSSQIIVFDDFKFLTPFVEYFYFRNTTIKYQNGDTVFLDQLFECLPNVKHIRLWSGTPFLFSENFVNSIEKINLMKLKFVILYNIAYSDIEKFSKFMEKNRHIYYDLDVADAIISAEGILALEKYNQGIIDNGITEFPPPLIKFKQQTKKQGDTLERLRYQYMKEKSIEKQISYNFLT</sequence>
<evidence type="ECO:0000313" key="2">
    <source>
        <dbReference type="WBParaSite" id="ES5_v2.g11090.t1"/>
    </source>
</evidence>